<proteinExistence type="predicted"/>
<name>B5AQF4_NEUCS</name>
<accession>B5AQF4</accession>
<dbReference type="AlphaFoldDB" id="B5AQF4"/>
<sequence>MDCLRPKPSDSSSSGSLPSSPLSVLSQSPSLPPTPLLLDASNRYPSPNSSSIPSGSASPMKGPDSNSA</sequence>
<gene>
    <name evidence="2" type="primary">nst-3</name>
    <name evidence="2" type="ORF">NCU03059.3</name>
</gene>
<feature type="compositionally biased region" description="Low complexity" evidence="1">
    <location>
        <begin position="45"/>
        <end position="59"/>
    </location>
</feature>
<feature type="compositionally biased region" description="Low complexity" evidence="1">
    <location>
        <begin position="9"/>
        <end position="29"/>
    </location>
</feature>
<evidence type="ECO:0000313" key="2">
    <source>
        <dbReference type="EMBL" id="ACG58865.1"/>
    </source>
</evidence>
<organism evidence="2">
    <name type="scientific">Neurospora crassa</name>
    <dbReference type="NCBI Taxonomy" id="5141"/>
    <lineage>
        <taxon>Eukaryota</taxon>
        <taxon>Fungi</taxon>
        <taxon>Dikarya</taxon>
        <taxon>Ascomycota</taxon>
        <taxon>Pezizomycotina</taxon>
        <taxon>Sordariomycetes</taxon>
        <taxon>Sordariomycetidae</taxon>
        <taxon>Sordariales</taxon>
        <taxon>Sordariaceae</taxon>
        <taxon>Neurospora</taxon>
    </lineage>
</organism>
<evidence type="ECO:0000256" key="1">
    <source>
        <dbReference type="SAM" id="MobiDB-lite"/>
    </source>
</evidence>
<feature type="region of interest" description="Disordered" evidence="1">
    <location>
        <begin position="1"/>
        <end position="68"/>
    </location>
</feature>
<reference evidence="2" key="1">
    <citation type="submission" date="2008-07" db="EMBL/GenBank/DDBJ databases">
        <title>The fungus Neurospora crassa displays telomeric silencing mediated by multiple sirtuins and by methylation of histone H3 lysine 9.</title>
        <authorList>
            <person name="Smith K.M."/>
            <person name="Kothe G.O."/>
            <person name="Matsen C.B."/>
            <person name="Khlafallah T.K."/>
            <person name="Adhvaryu K.K."/>
            <person name="Hemphill M."/>
            <person name="Freitag M."/>
            <person name="Motamedi M.R."/>
            <person name="Selker E.U."/>
        </authorList>
    </citation>
    <scope>NUCLEOTIDE SEQUENCE</scope>
</reference>
<dbReference type="EMBL" id="EU869541">
    <property type="protein sequence ID" value="ACG58865.1"/>
    <property type="molecule type" value="Genomic_DNA"/>
</dbReference>
<protein>
    <submittedName>
        <fullName evidence="2">Truncated sirtuin</fullName>
    </submittedName>
</protein>